<protein>
    <recommendedName>
        <fullName evidence="7">Polygalacturonase</fullName>
    </recommendedName>
</protein>
<keyword evidence="3" id="KW-0961">Cell wall biogenesis/degradation</keyword>
<dbReference type="AlphaFoldDB" id="A0A2U1MY10"/>
<name>A0A2U1MY10_ARTAN</name>
<keyword evidence="4" id="KW-0472">Membrane</keyword>
<reference evidence="5 6" key="1">
    <citation type="journal article" date="2018" name="Mol. Plant">
        <title>The genome of Artemisia annua provides insight into the evolution of Asteraceae family and artemisinin biosynthesis.</title>
        <authorList>
            <person name="Shen Q."/>
            <person name="Zhang L."/>
            <person name="Liao Z."/>
            <person name="Wang S."/>
            <person name="Yan T."/>
            <person name="Shi P."/>
            <person name="Liu M."/>
            <person name="Fu X."/>
            <person name="Pan Q."/>
            <person name="Wang Y."/>
            <person name="Lv Z."/>
            <person name="Lu X."/>
            <person name="Zhang F."/>
            <person name="Jiang W."/>
            <person name="Ma Y."/>
            <person name="Chen M."/>
            <person name="Hao X."/>
            <person name="Li L."/>
            <person name="Tang Y."/>
            <person name="Lv G."/>
            <person name="Zhou Y."/>
            <person name="Sun X."/>
            <person name="Brodelius P.E."/>
            <person name="Rose J.K.C."/>
            <person name="Tang K."/>
        </authorList>
    </citation>
    <scope>NUCLEOTIDE SEQUENCE [LARGE SCALE GENOMIC DNA]</scope>
    <source>
        <strain evidence="6">cv. Huhao1</strain>
        <tissue evidence="5">Leaf</tissue>
    </source>
</reference>
<evidence type="ECO:0008006" key="7">
    <source>
        <dbReference type="Google" id="ProtNLM"/>
    </source>
</evidence>
<dbReference type="Gene3D" id="2.160.20.10">
    <property type="entry name" value="Single-stranded right-handed beta-helix, Pectin lyase-like"/>
    <property type="match status" value="1"/>
</dbReference>
<dbReference type="OrthoDB" id="1431875at2759"/>
<dbReference type="STRING" id="35608.A0A2U1MY10"/>
<evidence type="ECO:0000256" key="4">
    <source>
        <dbReference type="SAM" id="Phobius"/>
    </source>
</evidence>
<evidence type="ECO:0000256" key="3">
    <source>
        <dbReference type="ARBA" id="ARBA00023316"/>
    </source>
</evidence>
<gene>
    <name evidence="5" type="ORF">CTI12_AA330160</name>
</gene>
<dbReference type="InterPro" id="IPR012334">
    <property type="entry name" value="Pectin_lyas_fold"/>
</dbReference>
<evidence type="ECO:0000313" key="6">
    <source>
        <dbReference type="Proteomes" id="UP000245207"/>
    </source>
</evidence>
<dbReference type="InterPro" id="IPR011050">
    <property type="entry name" value="Pectin_lyase_fold/virulence"/>
</dbReference>
<keyword evidence="4" id="KW-0812">Transmembrane</keyword>
<feature type="transmembrane region" description="Helical" evidence="4">
    <location>
        <begin position="6"/>
        <end position="31"/>
    </location>
</feature>
<dbReference type="EMBL" id="PKPP01004093">
    <property type="protein sequence ID" value="PWA66155.1"/>
    <property type="molecule type" value="Genomic_DNA"/>
</dbReference>
<evidence type="ECO:0000256" key="2">
    <source>
        <dbReference type="ARBA" id="ARBA00022525"/>
    </source>
</evidence>
<evidence type="ECO:0000313" key="5">
    <source>
        <dbReference type="EMBL" id="PWA66155.1"/>
    </source>
</evidence>
<keyword evidence="6" id="KW-1185">Reference proteome</keyword>
<dbReference type="Proteomes" id="UP000245207">
    <property type="component" value="Unassembled WGS sequence"/>
</dbReference>
<proteinExistence type="predicted"/>
<sequence length="198" mass="22225">MNLSMWFVGVIWSVFIIITNCANALGFYYVLPELGGLSRMIFESKKVVLNVKDYGAKGDGIQDDTKVFMDVWDIACSSKVKSRIKIPDGSNCLVGPISLGGPCNSKVTLEASSTRSCLNCKSATLSFSMHKLPLHRQLLHNIETIRSKKNVKVFICKCDYIRCFQKPVGLLKAGYEEKILLNRRLNRELGARPLENQF</sequence>
<keyword evidence="2" id="KW-0964">Secreted</keyword>
<keyword evidence="4" id="KW-1133">Transmembrane helix</keyword>
<dbReference type="GO" id="GO:0071555">
    <property type="term" value="P:cell wall organization"/>
    <property type="evidence" value="ECO:0007669"/>
    <property type="project" value="UniProtKB-KW"/>
</dbReference>
<evidence type="ECO:0000256" key="1">
    <source>
        <dbReference type="ARBA" id="ARBA00004613"/>
    </source>
</evidence>
<comment type="caution">
    <text evidence="5">The sequence shown here is derived from an EMBL/GenBank/DDBJ whole genome shotgun (WGS) entry which is preliminary data.</text>
</comment>
<dbReference type="GO" id="GO:0005576">
    <property type="term" value="C:extracellular region"/>
    <property type="evidence" value="ECO:0007669"/>
    <property type="project" value="UniProtKB-SubCell"/>
</dbReference>
<comment type="subcellular location">
    <subcellularLocation>
        <location evidence="1">Secreted</location>
    </subcellularLocation>
</comment>
<organism evidence="5 6">
    <name type="scientific">Artemisia annua</name>
    <name type="common">Sweet wormwood</name>
    <dbReference type="NCBI Taxonomy" id="35608"/>
    <lineage>
        <taxon>Eukaryota</taxon>
        <taxon>Viridiplantae</taxon>
        <taxon>Streptophyta</taxon>
        <taxon>Embryophyta</taxon>
        <taxon>Tracheophyta</taxon>
        <taxon>Spermatophyta</taxon>
        <taxon>Magnoliopsida</taxon>
        <taxon>eudicotyledons</taxon>
        <taxon>Gunneridae</taxon>
        <taxon>Pentapetalae</taxon>
        <taxon>asterids</taxon>
        <taxon>campanulids</taxon>
        <taxon>Asterales</taxon>
        <taxon>Asteraceae</taxon>
        <taxon>Asteroideae</taxon>
        <taxon>Anthemideae</taxon>
        <taxon>Artemisiinae</taxon>
        <taxon>Artemisia</taxon>
    </lineage>
</organism>
<accession>A0A2U1MY10</accession>
<dbReference type="PANTHER" id="PTHR31375">
    <property type="match status" value="1"/>
</dbReference>
<dbReference type="SUPFAM" id="SSF51126">
    <property type="entry name" value="Pectin lyase-like"/>
    <property type="match status" value="1"/>
</dbReference>